<keyword evidence="2" id="KW-1185">Reference proteome</keyword>
<dbReference type="Proteomes" id="UP001302745">
    <property type="component" value="Unassembled WGS sequence"/>
</dbReference>
<gene>
    <name evidence="1" type="ORF">C8A00DRAFT_34287</name>
</gene>
<reference evidence="1" key="2">
    <citation type="submission" date="2023-05" db="EMBL/GenBank/DDBJ databases">
        <authorList>
            <consortium name="Lawrence Berkeley National Laboratory"/>
            <person name="Steindorff A."/>
            <person name="Hensen N."/>
            <person name="Bonometti L."/>
            <person name="Westerberg I."/>
            <person name="Brannstrom I.O."/>
            <person name="Guillou S."/>
            <person name="Cros-Aarteil S."/>
            <person name="Calhoun S."/>
            <person name="Haridas S."/>
            <person name="Kuo A."/>
            <person name="Mondo S."/>
            <person name="Pangilinan J."/>
            <person name="Riley R."/>
            <person name="Labutti K."/>
            <person name="Andreopoulos B."/>
            <person name="Lipzen A."/>
            <person name="Chen C."/>
            <person name="Yanf M."/>
            <person name="Daum C."/>
            <person name="Ng V."/>
            <person name="Clum A."/>
            <person name="Ohm R."/>
            <person name="Martin F."/>
            <person name="Silar P."/>
            <person name="Natvig D."/>
            <person name="Lalanne C."/>
            <person name="Gautier V."/>
            <person name="Ament-Velasquez S.L."/>
            <person name="Kruys A."/>
            <person name="Hutchinson M.I."/>
            <person name="Powell A.J."/>
            <person name="Barry K."/>
            <person name="Miller A.N."/>
            <person name="Grigoriev I.V."/>
            <person name="Debuchy R."/>
            <person name="Gladieux P."/>
            <person name="Thoren M.H."/>
            <person name="Johannesson H."/>
        </authorList>
    </citation>
    <scope>NUCLEOTIDE SEQUENCE</scope>
    <source>
        <strain evidence="1">CBS 538.74</strain>
    </source>
</reference>
<comment type="caution">
    <text evidence="1">The sequence shown here is derived from an EMBL/GenBank/DDBJ whole genome shotgun (WGS) entry which is preliminary data.</text>
</comment>
<dbReference type="InterPro" id="IPR022085">
    <property type="entry name" value="OpdG"/>
</dbReference>
<name>A0AAN6VMB8_9PEZI</name>
<evidence type="ECO:0000313" key="2">
    <source>
        <dbReference type="Proteomes" id="UP001302745"/>
    </source>
</evidence>
<proteinExistence type="predicted"/>
<evidence type="ECO:0000313" key="1">
    <source>
        <dbReference type="EMBL" id="KAK4152955.1"/>
    </source>
</evidence>
<dbReference type="Pfam" id="PF12311">
    <property type="entry name" value="DUF3632"/>
    <property type="match status" value="1"/>
</dbReference>
<accession>A0AAN6VMB8</accession>
<dbReference type="EMBL" id="MU856955">
    <property type="protein sequence ID" value="KAK4152955.1"/>
    <property type="molecule type" value="Genomic_DNA"/>
</dbReference>
<sequence>MTTNTTQEGAGATAVAEPRWLQHLNEDLGTSGESNSPAEETKYFEDILAAGFKEYLLCEDPNTAATFARRFDDLYEAVYKPRFNGYNGTKKGWTGYLITFYQVLFSASIEMQYDDPMQDKVIRLLAELGGLPSHAVKIFVEPEFEWVDSKIWTHDPLLPWELVSLKPFPEINLDTYNELTDPEEGAELYDHDATEWVNFYAFKARCTAAGFDEGYKHRFDTTGHIISVGLQPGFPAHIEPKLDCHVMAAAQYILLAGDVIDAECVKQQLPPHRHHDWKGWANGNGPLVWKQWGNRLREIAAALEGGGELGFKLFEKNREALTNMVIEARDKMVALEPELFA</sequence>
<organism evidence="1 2">
    <name type="scientific">Chaetomidium leptoderma</name>
    <dbReference type="NCBI Taxonomy" id="669021"/>
    <lineage>
        <taxon>Eukaryota</taxon>
        <taxon>Fungi</taxon>
        <taxon>Dikarya</taxon>
        <taxon>Ascomycota</taxon>
        <taxon>Pezizomycotina</taxon>
        <taxon>Sordariomycetes</taxon>
        <taxon>Sordariomycetidae</taxon>
        <taxon>Sordariales</taxon>
        <taxon>Chaetomiaceae</taxon>
        <taxon>Chaetomidium</taxon>
    </lineage>
</organism>
<reference evidence="1" key="1">
    <citation type="journal article" date="2023" name="Mol. Phylogenet. Evol.">
        <title>Genome-scale phylogeny and comparative genomics of the fungal order Sordariales.</title>
        <authorList>
            <person name="Hensen N."/>
            <person name="Bonometti L."/>
            <person name="Westerberg I."/>
            <person name="Brannstrom I.O."/>
            <person name="Guillou S."/>
            <person name="Cros-Aarteil S."/>
            <person name="Calhoun S."/>
            <person name="Haridas S."/>
            <person name="Kuo A."/>
            <person name="Mondo S."/>
            <person name="Pangilinan J."/>
            <person name="Riley R."/>
            <person name="LaButti K."/>
            <person name="Andreopoulos B."/>
            <person name="Lipzen A."/>
            <person name="Chen C."/>
            <person name="Yan M."/>
            <person name="Daum C."/>
            <person name="Ng V."/>
            <person name="Clum A."/>
            <person name="Steindorff A."/>
            <person name="Ohm R.A."/>
            <person name="Martin F."/>
            <person name="Silar P."/>
            <person name="Natvig D.O."/>
            <person name="Lalanne C."/>
            <person name="Gautier V."/>
            <person name="Ament-Velasquez S.L."/>
            <person name="Kruys A."/>
            <person name="Hutchinson M.I."/>
            <person name="Powell A.J."/>
            <person name="Barry K."/>
            <person name="Miller A.N."/>
            <person name="Grigoriev I.V."/>
            <person name="Debuchy R."/>
            <person name="Gladieux P."/>
            <person name="Hiltunen Thoren M."/>
            <person name="Johannesson H."/>
        </authorList>
    </citation>
    <scope>NUCLEOTIDE SEQUENCE</scope>
    <source>
        <strain evidence="1">CBS 538.74</strain>
    </source>
</reference>
<dbReference type="AlphaFoldDB" id="A0AAN6VMB8"/>
<protein>
    <submittedName>
        <fullName evidence="1">Uncharacterized protein</fullName>
    </submittedName>
</protein>